<gene>
    <name evidence="1" type="ORF">MUS_2714</name>
</gene>
<organism evidence="1 2">
    <name type="scientific">Bacillus amyloliquefaciens (strain Y2)</name>
    <name type="common">Bacillus amyloliquefaciens subsp. plantarum (strain B9601-Y2)</name>
    <dbReference type="NCBI Taxonomy" id="1155777"/>
    <lineage>
        <taxon>Bacteria</taxon>
        <taxon>Bacillati</taxon>
        <taxon>Bacillota</taxon>
        <taxon>Bacilli</taxon>
        <taxon>Bacillales</taxon>
        <taxon>Bacillaceae</taxon>
        <taxon>Bacillus</taxon>
        <taxon>Bacillus amyloliquefaciens group</taxon>
    </lineage>
</organism>
<sequence length="75" mass="8920">MEKRINKLTVFSHKRMLINNLVKDKKEDMHMKKIILLFAAAVIFSSIGHQISGGYKDPEKERRKPFHSFKWFSRS</sequence>
<reference evidence="1 2" key="1">
    <citation type="journal article" date="2012" name="J. Biotechnol.">
        <title>Genome sequence of the plant growth promoting strain Bacillus amyloliquefaciens subsp. plantarum B9601-Y2 and expression of mersacidin and other secondary metabolites.</title>
        <authorList>
            <person name="He P."/>
            <person name="Hao K."/>
            <person name="Blom J."/>
            <person name="Ruckert C."/>
            <person name="Vater J."/>
            <person name="Mao Z."/>
            <person name="Wu Y."/>
            <person name="Hou M."/>
            <person name="He P."/>
            <person name="He Y."/>
            <person name="Borriss R."/>
        </authorList>
    </citation>
    <scope>NUCLEOTIDE SEQUENCE [LARGE SCALE GENOMIC DNA]</scope>
    <source>
        <strain evidence="1">Y2</strain>
    </source>
</reference>
<protein>
    <submittedName>
        <fullName evidence="1">Uncharacterized protein</fullName>
    </submittedName>
</protein>
<proteinExistence type="predicted"/>
<dbReference type="KEGG" id="bqy:MUS_2714"/>
<dbReference type="AlphaFoldDB" id="I2C7K0"/>
<dbReference type="HOGENOM" id="CLU_2785194_0_0_9"/>
<evidence type="ECO:0000313" key="1">
    <source>
        <dbReference type="EMBL" id="AFJ62624.1"/>
    </source>
</evidence>
<dbReference type="Proteomes" id="UP000002878">
    <property type="component" value="Chromosome"/>
</dbReference>
<accession>I2C7K0</accession>
<evidence type="ECO:0000313" key="2">
    <source>
        <dbReference type="Proteomes" id="UP000002878"/>
    </source>
</evidence>
<dbReference type="EMBL" id="CP003332">
    <property type="protein sequence ID" value="AFJ62624.1"/>
    <property type="molecule type" value="Genomic_DNA"/>
</dbReference>
<dbReference type="PATRIC" id="fig|1126211.3.peg.2572"/>
<name>I2C7K0_BACAY</name>